<dbReference type="Gene3D" id="3.30.450.20">
    <property type="entry name" value="PAS domain"/>
    <property type="match status" value="3"/>
</dbReference>
<evidence type="ECO:0000256" key="1">
    <source>
        <dbReference type="ARBA" id="ARBA00000085"/>
    </source>
</evidence>
<dbReference type="GO" id="GO:0000155">
    <property type="term" value="F:phosphorelay sensor kinase activity"/>
    <property type="evidence" value="ECO:0007669"/>
    <property type="project" value="InterPro"/>
</dbReference>
<dbReference type="GO" id="GO:0006355">
    <property type="term" value="P:regulation of DNA-templated transcription"/>
    <property type="evidence" value="ECO:0007669"/>
    <property type="project" value="InterPro"/>
</dbReference>
<dbReference type="PANTHER" id="PTHR43065:SF10">
    <property type="entry name" value="PEROXIDE STRESS-ACTIVATED HISTIDINE KINASE MAK3"/>
    <property type="match status" value="1"/>
</dbReference>
<dbReference type="Pfam" id="PF08448">
    <property type="entry name" value="PAS_4"/>
    <property type="match status" value="1"/>
</dbReference>
<dbReference type="InterPro" id="IPR013767">
    <property type="entry name" value="PAS_fold"/>
</dbReference>
<dbReference type="InterPro" id="IPR001610">
    <property type="entry name" value="PAC"/>
</dbReference>
<dbReference type="InterPro" id="IPR013656">
    <property type="entry name" value="PAS_4"/>
</dbReference>
<dbReference type="Pfam" id="PF00989">
    <property type="entry name" value="PAS"/>
    <property type="match status" value="2"/>
</dbReference>
<dbReference type="PROSITE" id="PS50109">
    <property type="entry name" value="HIS_KIN"/>
    <property type="match status" value="1"/>
</dbReference>
<dbReference type="Gene3D" id="6.10.250.490">
    <property type="match status" value="1"/>
</dbReference>
<organism evidence="12 13">
    <name type="scientific">Nitrospira tepida</name>
    <dbReference type="NCBI Taxonomy" id="2973512"/>
    <lineage>
        <taxon>Bacteria</taxon>
        <taxon>Pseudomonadati</taxon>
        <taxon>Nitrospirota</taxon>
        <taxon>Nitrospiria</taxon>
        <taxon>Nitrospirales</taxon>
        <taxon>Nitrospiraceae</taxon>
        <taxon>Nitrospira</taxon>
    </lineage>
</organism>
<keyword evidence="3" id="KW-0597">Phosphoprotein</keyword>
<dbReference type="Proteomes" id="UP001179121">
    <property type="component" value="Chromosome"/>
</dbReference>
<dbReference type="SUPFAM" id="SSF55785">
    <property type="entry name" value="PYP-like sensor domain (PAS domain)"/>
    <property type="match status" value="3"/>
</dbReference>
<protein>
    <recommendedName>
        <fullName evidence="2">histidine kinase</fullName>
        <ecNumber evidence="2">2.7.13.3</ecNumber>
    </recommendedName>
</protein>
<evidence type="ECO:0000259" key="10">
    <source>
        <dbReference type="PROSITE" id="PS50112"/>
    </source>
</evidence>
<name>A0AA86N3H1_9BACT</name>
<keyword evidence="8" id="KW-0902">Two-component regulatory system</keyword>
<dbReference type="PROSITE" id="PS50113">
    <property type="entry name" value="PAC"/>
    <property type="match status" value="2"/>
</dbReference>
<reference evidence="12" key="1">
    <citation type="submission" date="2022-10" db="EMBL/GenBank/DDBJ databases">
        <authorList>
            <person name="Koch H."/>
        </authorList>
    </citation>
    <scope>NUCLEOTIDE SEQUENCE</scope>
    <source>
        <strain evidence="12">DNF</strain>
    </source>
</reference>
<dbReference type="InterPro" id="IPR036890">
    <property type="entry name" value="HATPase_C_sf"/>
</dbReference>
<dbReference type="RefSeq" id="WP_289271403.1">
    <property type="nucleotide sequence ID" value="NZ_OX365700.1"/>
</dbReference>
<evidence type="ECO:0000313" key="12">
    <source>
        <dbReference type="EMBL" id="CAI4033982.1"/>
    </source>
</evidence>
<evidence type="ECO:0000256" key="8">
    <source>
        <dbReference type="ARBA" id="ARBA00023012"/>
    </source>
</evidence>
<dbReference type="InterPro" id="IPR003661">
    <property type="entry name" value="HisK_dim/P_dom"/>
</dbReference>
<gene>
    <name evidence="12" type="ORF">DNFV4_04424</name>
</gene>
<dbReference type="InterPro" id="IPR003594">
    <property type="entry name" value="HATPase_dom"/>
</dbReference>
<keyword evidence="5" id="KW-0547">Nucleotide-binding</keyword>
<feature type="domain" description="PAC" evidence="11">
    <location>
        <begin position="323"/>
        <end position="373"/>
    </location>
</feature>
<dbReference type="Gene3D" id="1.10.287.130">
    <property type="match status" value="1"/>
</dbReference>
<dbReference type="CDD" id="cd00082">
    <property type="entry name" value="HisKA"/>
    <property type="match status" value="1"/>
</dbReference>
<dbReference type="PANTHER" id="PTHR43065">
    <property type="entry name" value="SENSOR HISTIDINE KINASE"/>
    <property type="match status" value="1"/>
</dbReference>
<dbReference type="InterPro" id="IPR005467">
    <property type="entry name" value="His_kinase_dom"/>
</dbReference>
<dbReference type="EMBL" id="OX365700">
    <property type="protein sequence ID" value="CAI4033982.1"/>
    <property type="molecule type" value="Genomic_DNA"/>
</dbReference>
<evidence type="ECO:0000256" key="7">
    <source>
        <dbReference type="ARBA" id="ARBA00022840"/>
    </source>
</evidence>
<evidence type="ECO:0000256" key="3">
    <source>
        <dbReference type="ARBA" id="ARBA00022553"/>
    </source>
</evidence>
<evidence type="ECO:0000256" key="4">
    <source>
        <dbReference type="ARBA" id="ARBA00022679"/>
    </source>
</evidence>
<dbReference type="InterPro" id="IPR004358">
    <property type="entry name" value="Sig_transdc_His_kin-like_C"/>
</dbReference>
<evidence type="ECO:0000259" key="9">
    <source>
        <dbReference type="PROSITE" id="PS50109"/>
    </source>
</evidence>
<feature type="domain" description="PAC" evidence="11">
    <location>
        <begin position="195"/>
        <end position="248"/>
    </location>
</feature>
<dbReference type="SMART" id="SM00387">
    <property type="entry name" value="HATPase_c"/>
    <property type="match status" value="1"/>
</dbReference>
<keyword evidence="7" id="KW-0067">ATP-binding</keyword>
<dbReference type="SMART" id="SM00086">
    <property type="entry name" value="PAC"/>
    <property type="match status" value="2"/>
</dbReference>
<dbReference type="InterPro" id="IPR035965">
    <property type="entry name" value="PAS-like_dom_sf"/>
</dbReference>
<dbReference type="EC" id="2.7.13.3" evidence="2"/>
<sequence>MKPRLALQTGAVIVLTGTVFALDLITPQAWAVPILYLLPLFLSYDLPRSRLLFELCLLTTLLSAAGYVLSPPALDPRAAQFNRIMAISVLWGATIVMQSRRRAVALATAETERRKRETERAAEQFRLLVESAPSGLLLVDQSGRITLVNQVVERLFGYERAELIGQPVEVLVPEPVRSEHVVEREQFMRDPSARRMGEGRDLHGRRKDGSVFPVEIGLNPIQMSEGLRVLAFVVDITERKQAELLLRQREEQYRRLVEVSPVAILINRGDRVVFINDQGVKLFGAHRPDQIIGKSPLDLFHPDDHASIRERIHRLVEGLRTIPLVEERIIRLDGSIADVEVTAARFVDHEGMAIQVVLRDITDRKRAEEALRASEERFKAFMDHSPAMAYMKDEQGRYVYMNEPLERLLCNQTGRESVDWEGKTDEAFWPAETARQFRANDWEVLSANKPMTRMEQTTDSRGATQHWLSFKFPLVDPQGTRFLAGVSVNVTEEKRLEAQLRRTERVAELGTLASGMAHEIGTPMNVILGRAEYLLQKTSDESMKKGLSTIITQVERITRVMNQLLAFARRKPREHCPVDLKVLIEDGLEMFHERLSRHHIAVERAVEEALPTIVADRDQLMQVMINLIVNSLHAMDQGGTLRLVAARTGDRVLLEIADTGQGMPPDVLAKAFDPFFTTKEFGKGTGLGLTVVKGIVEEHGGTISVDSRVGEGTTVSILLPLDPDRKPG</sequence>
<proteinExistence type="predicted"/>
<keyword evidence="4" id="KW-0808">Transferase</keyword>
<dbReference type="Pfam" id="PF02518">
    <property type="entry name" value="HATPase_c"/>
    <property type="match status" value="1"/>
</dbReference>
<accession>A0AA86N3H1</accession>
<dbReference type="AlphaFoldDB" id="A0AA86N3H1"/>
<comment type="catalytic activity">
    <reaction evidence="1">
        <text>ATP + protein L-histidine = ADP + protein N-phospho-L-histidine.</text>
        <dbReference type="EC" id="2.7.13.3"/>
    </reaction>
</comment>
<dbReference type="SUPFAM" id="SSF47384">
    <property type="entry name" value="Homodimeric domain of signal transducing histidine kinase"/>
    <property type="match status" value="1"/>
</dbReference>
<dbReference type="Pfam" id="PF00512">
    <property type="entry name" value="HisKA"/>
    <property type="match status" value="1"/>
</dbReference>
<dbReference type="SMART" id="SM00388">
    <property type="entry name" value="HisKA"/>
    <property type="match status" value="1"/>
</dbReference>
<dbReference type="KEGG" id="nti:DNFV4_04424"/>
<feature type="domain" description="PAS" evidence="10">
    <location>
        <begin position="121"/>
        <end position="174"/>
    </location>
</feature>
<dbReference type="SMART" id="SM00091">
    <property type="entry name" value="PAS"/>
    <property type="match status" value="3"/>
</dbReference>
<evidence type="ECO:0000256" key="2">
    <source>
        <dbReference type="ARBA" id="ARBA00012438"/>
    </source>
</evidence>
<feature type="domain" description="PAS" evidence="10">
    <location>
        <begin position="249"/>
        <end position="319"/>
    </location>
</feature>
<evidence type="ECO:0000313" key="13">
    <source>
        <dbReference type="Proteomes" id="UP001179121"/>
    </source>
</evidence>
<evidence type="ECO:0000259" key="11">
    <source>
        <dbReference type="PROSITE" id="PS50113"/>
    </source>
</evidence>
<dbReference type="CDD" id="cd00130">
    <property type="entry name" value="PAS"/>
    <property type="match status" value="2"/>
</dbReference>
<dbReference type="GO" id="GO:0005524">
    <property type="term" value="F:ATP binding"/>
    <property type="evidence" value="ECO:0007669"/>
    <property type="project" value="UniProtKB-KW"/>
</dbReference>
<evidence type="ECO:0000256" key="6">
    <source>
        <dbReference type="ARBA" id="ARBA00022777"/>
    </source>
</evidence>
<dbReference type="Gene3D" id="3.30.565.10">
    <property type="entry name" value="Histidine kinase-like ATPase, C-terminal domain"/>
    <property type="match status" value="1"/>
</dbReference>
<dbReference type="InterPro" id="IPR000700">
    <property type="entry name" value="PAS-assoc_C"/>
</dbReference>
<dbReference type="InterPro" id="IPR000014">
    <property type="entry name" value="PAS"/>
</dbReference>
<dbReference type="NCBIfam" id="TIGR00229">
    <property type="entry name" value="sensory_box"/>
    <property type="match status" value="3"/>
</dbReference>
<dbReference type="PROSITE" id="PS50112">
    <property type="entry name" value="PAS"/>
    <property type="match status" value="2"/>
</dbReference>
<evidence type="ECO:0000256" key="5">
    <source>
        <dbReference type="ARBA" id="ARBA00022741"/>
    </source>
</evidence>
<keyword evidence="13" id="KW-1185">Reference proteome</keyword>
<dbReference type="PRINTS" id="PR00344">
    <property type="entry name" value="BCTRLSENSOR"/>
</dbReference>
<keyword evidence="6 12" id="KW-0418">Kinase</keyword>
<dbReference type="SUPFAM" id="SSF55874">
    <property type="entry name" value="ATPase domain of HSP90 chaperone/DNA topoisomerase II/histidine kinase"/>
    <property type="match status" value="1"/>
</dbReference>
<dbReference type="InterPro" id="IPR036097">
    <property type="entry name" value="HisK_dim/P_sf"/>
</dbReference>
<feature type="domain" description="Histidine kinase" evidence="9">
    <location>
        <begin position="515"/>
        <end position="723"/>
    </location>
</feature>